<dbReference type="Proteomes" id="UP000503330">
    <property type="component" value="Chromosome"/>
</dbReference>
<dbReference type="Proteomes" id="UP000604383">
    <property type="component" value="Unassembled WGS sequence"/>
</dbReference>
<sequence>MKLCYAIQPAFYDIMKQSGNIQALLEGMDEQQRSRIQIPIEMQSLQESAEAFFQKEIECRKDCLSYDHFLKSRVYVVYIREGAACMEDCTNPFYQLLKRKYRCLLVQEVDK</sequence>
<accession>A0A099ICX4</accession>
<dbReference type="EMBL" id="JAKTMA010000017">
    <property type="protein sequence ID" value="MCR0233234.1"/>
    <property type="molecule type" value="Genomic_DNA"/>
</dbReference>
<dbReference type="RefSeq" id="WP_002611398.1">
    <property type="nucleotide sequence ID" value="NZ_BAAACC010000008.1"/>
</dbReference>
<protein>
    <submittedName>
        <fullName evidence="1">Uncharacterized protein</fullName>
    </submittedName>
</protein>
<evidence type="ECO:0000313" key="5">
    <source>
        <dbReference type="Proteomes" id="UP000030008"/>
    </source>
</evidence>
<reference evidence="3" key="2">
    <citation type="journal article" date="2019" name="Nat. Med.">
        <title>A library of human gut bacterial isolates paired with longitudinal multiomics data enables mechanistic microbiome research.</title>
        <authorList>
            <person name="Poyet M."/>
            <person name="Groussin M."/>
            <person name="Gibbons S.M."/>
            <person name="Avila-Pacheco J."/>
            <person name="Jiang X."/>
            <person name="Kearney S.M."/>
            <person name="Perrotta A.R."/>
            <person name="Berdy B."/>
            <person name="Zhao S."/>
            <person name="Lieberman T.D."/>
            <person name="Swanson P.K."/>
            <person name="Smith M."/>
            <person name="Roesemann S."/>
            <person name="Alexander J.E."/>
            <person name="Rich S.A."/>
            <person name="Livny J."/>
            <person name="Vlamakis H."/>
            <person name="Clish C."/>
            <person name="Bullock K."/>
            <person name="Deik A."/>
            <person name="Scott J."/>
            <person name="Pierce K.A."/>
            <person name="Xavier R.J."/>
            <person name="Alm E.J."/>
        </authorList>
    </citation>
    <scope>NUCLEOTIDE SEQUENCE</scope>
    <source>
        <strain evidence="3">BIOML-A12</strain>
    </source>
</reference>
<reference evidence="4 6" key="3">
    <citation type="submission" date="2020-02" db="EMBL/GenBank/DDBJ databases">
        <authorList>
            <person name="Kociolek L.K."/>
            <person name="Ozer E.A."/>
        </authorList>
    </citation>
    <scope>NUCLEOTIDE SEQUENCE [LARGE SCALE GENOMIC DNA]</scope>
    <source>
        <strain evidence="4 6">ATCC 14501</strain>
    </source>
</reference>
<name>A0A099ICX4_CLOIN</name>
<dbReference type="GeneID" id="61926318"/>
<proteinExistence type="predicted"/>
<gene>
    <name evidence="1" type="ORF">CIAN88_00055</name>
    <name evidence="4" type="ORF">G4D54_12235</name>
    <name evidence="3" type="ORF">GT664_07600</name>
    <name evidence="2" type="ORF">MKC95_10705</name>
</gene>
<dbReference type="EMBL" id="JQIF01000001">
    <property type="protein sequence ID" value="KGJ55007.1"/>
    <property type="molecule type" value="Genomic_DNA"/>
</dbReference>
<dbReference type="EMBL" id="WWTN01000010">
    <property type="protein sequence ID" value="MZH55624.1"/>
    <property type="molecule type" value="Genomic_DNA"/>
</dbReference>
<dbReference type="Proteomes" id="UP000030008">
    <property type="component" value="Unassembled WGS sequence"/>
</dbReference>
<reference evidence="1 5" key="1">
    <citation type="submission" date="2014-08" db="EMBL/GenBank/DDBJ databases">
        <title>Clostridium innocuum, an unnegligible vancomycin-resistant pathogen causing extra-intestinal infections.</title>
        <authorList>
            <person name="Feng Y."/>
            <person name="Chiu C.-H."/>
        </authorList>
    </citation>
    <scope>NUCLEOTIDE SEQUENCE [LARGE SCALE GENOMIC DNA]</scope>
    <source>
        <strain evidence="1 5">AN88</strain>
    </source>
</reference>
<evidence type="ECO:0000313" key="4">
    <source>
        <dbReference type="EMBL" id="QJA03160.1"/>
    </source>
</evidence>
<dbReference type="Proteomes" id="UP001203972">
    <property type="component" value="Unassembled WGS sequence"/>
</dbReference>
<evidence type="ECO:0000313" key="3">
    <source>
        <dbReference type="EMBL" id="MZH55624.1"/>
    </source>
</evidence>
<organism evidence="1 5">
    <name type="scientific">Clostridium innocuum</name>
    <dbReference type="NCBI Taxonomy" id="1522"/>
    <lineage>
        <taxon>Bacteria</taxon>
        <taxon>Bacillati</taxon>
        <taxon>Bacillota</taxon>
        <taxon>Clostridia</taxon>
        <taxon>Eubacteriales</taxon>
        <taxon>Clostridiaceae</taxon>
        <taxon>Clostridium</taxon>
    </lineage>
</organism>
<dbReference type="EMBL" id="CP048838">
    <property type="protein sequence ID" value="QJA03160.1"/>
    <property type="molecule type" value="Genomic_DNA"/>
</dbReference>
<reference evidence="2" key="4">
    <citation type="journal article" date="2022" name="Clin. Infect. Dis.">
        <title>Association between Clostridium innocuum and antibiotic-associated diarrhea in adults and children: A cross-sectional study and comparative genomics analysis.</title>
        <authorList>
            <person name="Cherny K.E."/>
            <person name="Muscat E.B."/>
            <person name="Balaji A."/>
            <person name="Mukherjee J."/>
            <person name="Ozer E.A."/>
            <person name="Angarone M.P."/>
            <person name="Hauser A.R."/>
            <person name="Sichel J.S."/>
            <person name="Amponsah E."/>
            <person name="Kociolek L.K."/>
        </authorList>
    </citation>
    <scope>NUCLEOTIDE SEQUENCE</scope>
    <source>
        <strain evidence="2">NU1-AC-029v</strain>
    </source>
</reference>
<evidence type="ECO:0000313" key="1">
    <source>
        <dbReference type="EMBL" id="KGJ55007.1"/>
    </source>
</evidence>
<evidence type="ECO:0000313" key="2">
    <source>
        <dbReference type="EMBL" id="MCR0233234.1"/>
    </source>
</evidence>
<dbReference type="AlphaFoldDB" id="A0A099ICX4"/>
<evidence type="ECO:0000313" key="6">
    <source>
        <dbReference type="Proteomes" id="UP000503330"/>
    </source>
</evidence>